<accession>A0ABS5EKX0</accession>
<dbReference type="Proteomes" id="UP000698752">
    <property type="component" value="Unassembled WGS sequence"/>
</dbReference>
<organism evidence="1 2">
    <name type="scientific">Neoroseomonas terrae</name>
    <dbReference type="NCBI Taxonomy" id="424799"/>
    <lineage>
        <taxon>Bacteria</taxon>
        <taxon>Pseudomonadati</taxon>
        <taxon>Pseudomonadota</taxon>
        <taxon>Alphaproteobacteria</taxon>
        <taxon>Acetobacterales</taxon>
        <taxon>Acetobacteraceae</taxon>
        <taxon>Neoroseomonas</taxon>
    </lineage>
</organism>
<reference evidence="2" key="1">
    <citation type="journal article" date="2021" name="Syst. Appl. Microbiol.">
        <title>Roseomonas hellenica sp. nov., isolated from roots of wild-growing Alkanna tinctoria.</title>
        <authorList>
            <person name="Rat A."/>
            <person name="Naranjo H.D."/>
            <person name="Lebbe L."/>
            <person name="Cnockaert M."/>
            <person name="Krigas N."/>
            <person name="Grigoriadou K."/>
            <person name="Maloupa E."/>
            <person name="Willems A."/>
        </authorList>
    </citation>
    <scope>NUCLEOTIDE SEQUENCE [LARGE SCALE GENOMIC DNA]</scope>
    <source>
        <strain evidence="2">LMG 31159</strain>
    </source>
</reference>
<proteinExistence type="predicted"/>
<protein>
    <recommendedName>
        <fullName evidence="3">Transposase</fullName>
    </recommendedName>
</protein>
<evidence type="ECO:0000313" key="1">
    <source>
        <dbReference type="EMBL" id="MBR0651605.1"/>
    </source>
</evidence>
<evidence type="ECO:0008006" key="3">
    <source>
        <dbReference type="Google" id="ProtNLM"/>
    </source>
</evidence>
<dbReference type="EMBL" id="JAAEDI010000019">
    <property type="protein sequence ID" value="MBR0651605.1"/>
    <property type="molecule type" value="Genomic_DNA"/>
</dbReference>
<sequence>MSDNVTLLLPLPAKWTELNVVDNVWQFMRDSLQSNRVFHDNDGIVDHYCHHRQRLVDQPWRIMSIGLREWAHVFRSAGIGIRAHPASLD</sequence>
<dbReference type="RefSeq" id="WP_211870267.1">
    <property type="nucleotide sequence ID" value="NZ_JAAEDI010000019.1"/>
</dbReference>
<name>A0ABS5EKX0_9PROT</name>
<keyword evidence="2" id="KW-1185">Reference proteome</keyword>
<gene>
    <name evidence="1" type="ORF">GXW78_18185</name>
</gene>
<evidence type="ECO:0000313" key="2">
    <source>
        <dbReference type="Proteomes" id="UP000698752"/>
    </source>
</evidence>
<comment type="caution">
    <text evidence="1">The sequence shown here is derived from an EMBL/GenBank/DDBJ whole genome shotgun (WGS) entry which is preliminary data.</text>
</comment>